<dbReference type="Proteomes" id="UP000019251">
    <property type="component" value="Unassembled WGS sequence"/>
</dbReference>
<evidence type="ECO:0000256" key="1">
    <source>
        <dbReference type="ARBA" id="ARBA00022801"/>
    </source>
</evidence>
<comment type="caution">
    <text evidence="4">The sequence shown here is derived from an EMBL/GenBank/DDBJ whole genome shotgun (WGS) entry which is preliminary data.</text>
</comment>
<dbReference type="GO" id="GO:0004040">
    <property type="term" value="F:amidase activity"/>
    <property type="evidence" value="ECO:0007669"/>
    <property type="project" value="InterPro"/>
</dbReference>
<dbReference type="PRINTS" id="PR01002">
    <property type="entry name" value="FLGFLGJ"/>
</dbReference>
<dbReference type="InterPro" id="IPR002901">
    <property type="entry name" value="MGlyc_endo_b_GlcNAc-like_dom"/>
</dbReference>
<accession>A0A829R6R6</accession>
<feature type="chain" id="PRO_5039344265" evidence="2">
    <location>
        <begin position="23"/>
        <end position="276"/>
    </location>
</feature>
<evidence type="ECO:0000259" key="3">
    <source>
        <dbReference type="SMART" id="SM00047"/>
    </source>
</evidence>
<evidence type="ECO:0000313" key="4">
    <source>
        <dbReference type="EMBL" id="EUJ27734.1"/>
    </source>
</evidence>
<dbReference type="InterPro" id="IPR051056">
    <property type="entry name" value="Glycosyl_Hydrolase_73"/>
</dbReference>
<dbReference type="Gene3D" id="1.10.530.10">
    <property type="match status" value="1"/>
</dbReference>
<dbReference type="Gene3D" id="4.10.80.30">
    <property type="entry name" value="DNA polymerase, domain 6"/>
    <property type="match status" value="1"/>
</dbReference>
<feature type="domain" description="Mannosyl-glycoprotein endo-beta-N-acetylglucosamidase-like" evidence="3">
    <location>
        <begin position="30"/>
        <end position="188"/>
    </location>
</feature>
<name>A0A829R6R6_LISGR</name>
<sequence>MLKLVKKHIVILGISLSITMVACPVVSEARTTAENNKQESFINEIAPYAKKVQHEHHILSSIIISQAILESNWGTSKLAKQGKNLFGIKGAFKGNAIYLPTKEFRKGNWIATNASFCVYPSWYESLSSHGELLGKGPSWNRNLYKGLVNETNYKKAAAIIGKSGYSSDPDYTEKLISLIEKFKLQQYDNDLVAEKQSRKNLVDFAGIFPRKSMLTTVQSDTQFAQAAKLGLTISSPLRFERNSVGRTQVTYKVTHPFQSSANLLVEASITNGMILR</sequence>
<keyword evidence="2" id="KW-0732">Signal</keyword>
<dbReference type="Pfam" id="PF01832">
    <property type="entry name" value="Glucosaminidase"/>
    <property type="match status" value="1"/>
</dbReference>
<gene>
    <name evidence="4" type="ORF">LMUR_09414</name>
</gene>
<evidence type="ECO:0000256" key="2">
    <source>
        <dbReference type="SAM" id="SignalP"/>
    </source>
</evidence>
<reference evidence="4 5" key="1">
    <citation type="submission" date="2012-12" db="EMBL/GenBank/DDBJ databases">
        <title>Novel taxa of Listeriaceae from agricultural environments in the United States.</title>
        <authorList>
            <person name="den Bakker H.C."/>
            <person name="Allred A."/>
            <person name="Warchocki S."/>
            <person name="Wright E.M."/>
            <person name="Burrell A."/>
            <person name="Nightingale K.K."/>
            <person name="Kephart D."/>
            <person name="Wiedmann M."/>
        </authorList>
    </citation>
    <scope>NUCLEOTIDE SEQUENCE [LARGE SCALE GENOMIC DNA]</scope>
    <source>
        <strain evidence="4 5">FSL F6-1183</strain>
    </source>
</reference>
<dbReference type="PANTHER" id="PTHR33308:SF10">
    <property type="entry name" value="EXO-GLUCOSAMINIDASE LYTG"/>
    <property type="match status" value="1"/>
</dbReference>
<protein>
    <submittedName>
        <fullName evidence="4">N-acetylmuramoyl-L-alanine amidase</fullName>
    </submittedName>
</protein>
<dbReference type="PROSITE" id="PS51257">
    <property type="entry name" value="PROKAR_LIPOPROTEIN"/>
    <property type="match status" value="1"/>
</dbReference>
<feature type="signal peptide" evidence="2">
    <location>
        <begin position="1"/>
        <end position="22"/>
    </location>
</feature>
<dbReference type="EMBL" id="AODG01000011">
    <property type="protein sequence ID" value="EUJ27734.1"/>
    <property type="molecule type" value="Genomic_DNA"/>
</dbReference>
<evidence type="ECO:0000313" key="5">
    <source>
        <dbReference type="Proteomes" id="UP000019251"/>
    </source>
</evidence>
<dbReference type="PANTHER" id="PTHR33308">
    <property type="entry name" value="PEPTIDOGLYCAN HYDROLASE FLGJ"/>
    <property type="match status" value="1"/>
</dbReference>
<organism evidence="4 5">
    <name type="scientific">Listeria grayi FSL F6-1183</name>
    <dbReference type="NCBI Taxonomy" id="1265827"/>
    <lineage>
        <taxon>Bacteria</taxon>
        <taxon>Bacillati</taxon>
        <taxon>Bacillota</taxon>
        <taxon>Bacilli</taxon>
        <taxon>Bacillales</taxon>
        <taxon>Listeriaceae</taxon>
        <taxon>Listeria</taxon>
    </lineage>
</organism>
<dbReference type="RefSeq" id="WP_052009193.1">
    <property type="nucleotide sequence ID" value="NZ_AODG01000011.1"/>
</dbReference>
<proteinExistence type="predicted"/>
<keyword evidence="1" id="KW-0378">Hydrolase</keyword>
<dbReference type="SMART" id="SM00047">
    <property type="entry name" value="LYZ2"/>
    <property type="match status" value="1"/>
</dbReference>
<dbReference type="AlphaFoldDB" id="A0A829R6R6"/>